<accession>A0A9D4MPG5</accession>
<sequence length="115" mass="13176">METFEGKKAYAVYSEFGVSSEAGKYKLSVKGFSGDADDHLKNHNGHMFSTYDADNDNHGGICCACHYRVGWWFNDFIYAHLNGKYYYKHETVVSSPRKVYWGTLALLKYGVMKIH</sequence>
<dbReference type="InterPro" id="IPR002181">
    <property type="entry name" value="Fibrinogen_a/b/g_C_dom"/>
</dbReference>
<dbReference type="InterPro" id="IPR050373">
    <property type="entry name" value="Fibrinogen_C-term_domain"/>
</dbReference>
<dbReference type="Proteomes" id="UP000828390">
    <property type="component" value="Unassembled WGS sequence"/>
</dbReference>
<reference evidence="2" key="2">
    <citation type="submission" date="2020-11" db="EMBL/GenBank/DDBJ databases">
        <authorList>
            <person name="McCartney M.A."/>
            <person name="Auch B."/>
            <person name="Kono T."/>
            <person name="Mallez S."/>
            <person name="Becker A."/>
            <person name="Gohl D.M."/>
            <person name="Silverstein K.A.T."/>
            <person name="Koren S."/>
            <person name="Bechman K.B."/>
            <person name="Herman A."/>
            <person name="Abrahante J.E."/>
            <person name="Garbe J."/>
        </authorList>
    </citation>
    <scope>NUCLEOTIDE SEQUENCE</scope>
    <source>
        <strain evidence="2">Duluth1</strain>
        <tissue evidence="2">Whole animal</tissue>
    </source>
</reference>
<evidence type="ECO:0000313" key="3">
    <source>
        <dbReference type="Proteomes" id="UP000828390"/>
    </source>
</evidence>
<dbReference type="InterPro" id="IPR014716">
    <property type="entry name" value="Fibrinogen_a/b/g_C_1"/>
</dbReference>
<dbReference type="PROSITE" id="PS51406">
    <property type="entry name" value="FIBRINOGEN_C_2"/>
    <property type="match status" value="1"/>
</dbReference>
<evidence type="ECO:0000313" key="2">
    <source>
        <dbReference type="EMBL" id="KAH3879281.1"/>
    </source>
</evidence>
<dbReference type="GO" id="GO:0005615">
    <property type="term" value="C:extracellular space"/>
    <property type="evidence" value="ECO:0007669"/>
    <property type="project" value="TreeGrafter"/>
</dbReference>
<dbReference type="AlphaFoldDB" id="A0A9D4MPG5"/>
<keyword evidence="3" id="KW-1185">Reference proteome</keyword>
<evidence type="ECO:0000259" key="1">
    <source>
        <dbReference type="PROSITE" id="PS51406"/>
    </source>
</evidence>
<dbReference type="SUPFAM" id="SSF56496">
    <property type="entry name" value="Fibrinogen C-terminal domain-like"/>
    <property type="match status" value="1"/>
</dbReference>
<dbReference type="SMART" id="SM00186">
    <property type="entry name" value="FBG"/>
    <property type="match status" value="1"/>
</dbReference>
<dbReference type="Gene3D" id="3.90.215.10">
    <property type="entry name" value="Gamma Fibrinogen, chain A, domain 1"/>
    <property type="match status" value="1"/>
</dbReference>
<gene>
    <name evidence="2" type="ORF">DPMN_003184</name>
</gene>
<dbReference type="InterPro" id="IPR036056">
    <property type="entry name" value="Fibrinogen-like_C"/>
</dbReference>
<protein>
    <recommendedName>
        <fullName evidence="1">Fibrinogen C-terminal domain-containing protein</fullName>
    </recommendedName>
</protein>
<dbReference type="PANTHER" id="PTHR19143">
    <property type="entry name" value="FIBRINOGEN/TENASCIN/ANGIOPOEITIN"/>
    <property type="match status" value="1"/>
</dbReference>
<comment type="caution">
    <text evidence="2">The sequence shown here is derived from an EMBL/GenBank/DDBJ whole genome shotgun (WGS) entry which is preliminary data.</text>
</comment>
<feature type="domain" description="Fibrinogen C-terminal" evidence="1">
    <location>
        <begin position="1"/>
        <end position="115"/>
    </location>
</feature>
<organism evidence="2 3">
    <name type="scientific">Dreissena polymorpha</name>
    <name type="common">Zebra mussel</name>
    <name type="synonym">Mytilus polymorpha</name>
    <dbReference type="NCBI Taxonomy" id="45954"/>
    <lineage>
        <taxon>Eukaryota</taxon>
        <taxon>Metazoa</taxon>
        <taxon>Spiralia</taxon>
        <taxon>Lophotrochozoa</taxon>
        <taxon>Mollusca</taxon>
        <taxon>Bivalvia</taxon>
        <taxon>Autobranchia</taxon>
        <taxon>Heteroconchia</taxon>
        <taxon>Euheterodonta</taxon>
        <taxon>Imparidentia</taxon>
        <taxon>Neoheterodontei</taxon>
        <taxon>Myida</taxon>
        <taxon>Dreissenoidea</taxon>
        <taxon>Dreissenidae</taxon>
        <taxon>Dreissena</taxon>
    </lineage>
</organism>
<dbReference type="EMBL" id="JAIWYP010000001">
    <property type="protein sequence ID" value="KAH3879281.1"/>
    <property type="molecule type" value="Genomic_DNA"/>
</dbReference>
<reference evidence="2" key="1">
    <citation type="journal article" date="2019" name="bioRxiv">
        <title>The Genome of the Zebra Mussel, Dreissena polymorpha: A Resource for Invasive Species Research.</title>
        <authorList>
            <person name="McCartney M.A."/>
            <person name="Auch B."/>
            <person name="Kono T."/>
            <person name="Mallez S."/>
            <person name="Zhang Y."/>
            <person name="Obille A."/>
            <person name="Becker A."/>
            <person name="Abrahante J.E."/>
            <person name="Garbe J."/>
            <person name="Badalamenti J.P."/>
            <person name="Herman A."/>
            <person name="Mangelson H."/>
            <person name="Liachko I."/>
            <person name="Sullivan S."/>
            <person name="Sone E.D."/>
            <person name="Koren S."/>
            <person name="Silverstein K.A.T."/>
            <person name="Beckman K.B."/>
            <person name="Gohl D.M."/>
        </authorList>
    </citation>
    <scope>NUCLEOTIDE SEQUENCE</scope>
    <source>
        <strain evidence="2">Duluth1</strain>
        <tissue evidence="2">Whole animal</tissue>
    </source>
</reference>
<dbReference type="Pfam" id="PF00147">
    <property type="entry name" value="Fibrinogen_C"/>
    <property type="match status" value="1"/>
</dbReference>
<name>A0A9D4MPG5_DREPO</name>
<proteinExistence type="predicted"/>